<dbReference type="Pfam" id="PF00930">
    <property type="entry name" value="DPPIV_N"/>
    <property type="match status" value="1"/>
</dbReference>
<gene>
    <name evidence="19" type="ORF">PCON_01634</name>
</gene>
<dbReference type="InterPro" id="IPR029058">
    <property type="entry name" value="AB_hydrolase_fold"/>
</dbReference>
<evidence type="ECO:0000259" key="17">
    <source>
        <dbReference type="Pfam" id="PF00326"/>
    </source>
</evidence>
<evidence type="ECO:0000256" key="6">
    <source>
        <dbReference type="ARBA" id="ARBA00022525"/>
    </source>
</evidence>
<dbReference type="EC" id="3.4.14.5" evidence="4"/>
<dbReference type="SUPFAM" id="SSF53474">
    <property type="entry name" value="alpha/beta-Hydrolases"/>
    <property type="match status" value="1"/>
</dbReference>
<dbReference type="Pfam" id="PF00326">
    <property type="entry name" value="Peptidase_S9"/>
    <property type="match status" value="1"/>
</dbReference>
<dbReference type="OMA" id="YTSTEHH"/>
<evidence type="ECO:0000256" key="3">
    <source>
        <dbReference type="ARBA" id="ARBA00006150"/>
    </source>
</evidence>
<keyword evidence="8 16" id="KW-0732">Signal</keyword>
<evidence type="ECO:0000256" key="15">
    <source>
        <dbReference type="SAM" id="MobiDB-lite"/>
    </source>
</evidence>
<dbReference type="STRING" id="1076935.U4LNG4"/>
<keyword evidence="7" id="KW-0645">Protease</keyword>
<evidence type="ECO:0000256" key="7">
    <source>
        <dbReference type="ARBA" id="ARBA00022670"/>
    </source>
</evidence>
<dbReference type="eggNOG" id="KOG2100">
    <property type="taxonomic scope" value="Eukaryota"/>
</dbReference>
<evidence type="ECO:0000256" key="8">
    <source>
        <dbReference type="ARBA" id="ARBA00022729"/>
    </source>
</evidence>
<keyword evidence="9" id="KW-0378">Hydrolase</keyword>
<evidence type="ECO:0000259" key="18">
    <source>
        <dbReference type="Pfam" id="PF00930"/>
    </source>
</evidence>
<evidence type="ECO:0000256" key="12">
    <source>
        <dbReference type="ARBA" id="ARBA00023180"/>
    </source>
</evidence>
<feature type="region of interest" description="Disordered" evidence="15">
    <location>
        <begin position="749"/>
        <end position="780"/>
    </location>
</feature>
<dbReference type="PANTHER" id="PTHR11731">
    <property type="entry name" value="PROTEASE FAMILY S9B,C DIPEPTIDYL-PEPTIDASE IV-RELATED"/>
    <property type="match status" value="1"/>
</dbReference>
<dbReference type="FunFam" id="3.40.50.1820:FF:000003">
    <property type="entry name" value="Dipeptidyl peptidase 4"/>
    <property type="match status" value="1"/>
</dbReference>
<sequence>MKVLTLLTAATLPLLVLAEGGKRLFNYTEAFSGQFSAKRTTFSWTSADVDGTYVSPSSDKSLIFKNIVTGTNETFVDASKLGVDYYDYWIQPNRENVLFASNYKKVYRHSYLADYYIFNRATGTKQPLVKDQKQDIQYAAWSPVGDTIAYVRANDLYIWRNGTSTRITKDGGENVFNGIPDWVYEEEVFGDRYTLWFSPDGEYLAFLRFNETGVPTYTVPYYMNGTTTAPKYPQELNIRYPKVGETNPTVTFNLLPLSDLSSGVQEVPITAYAPEDLIIGEVAWVTSNHSSVLFRAFNRVQDESAHILVSIPSLTSTAIRTRDGTDGWLDNTLAIHYVGELGSISNSTETKSEKYYLDLSDHTGYTHLYLYPLSGGAPTPLTSGKWEVTDLLSVDTQRGLAYYLSTENHSTERHLYSVSLTTGKRRPLVPTTAPGYYSASFSASNGFYVLNYNGPDIPWQALYASNGTQLAVINSNAALRDKLAGYQLPQVRYSELELGNYSLNVREILPAGFNPKKKYPVLFDPYGGPGAQQVSKAWQTPAWRTYIGSDQELEYIIVTVDGRGTGYQGRAFRSLVTRQLGKLEAEDQVLAAREWGRKAYVDKRHMVIWGWSFGGYLTGKVVERDDGVFSVGIITAPVSDWRFYDSVYTERYMKLDTADGNREGYEESRIGRAGGFKEVKGGVLLQHGSGDDNVHFQHSAVLVDTLVSAGVSPSKLDVQWFTDSDHSINFHQATKFLYKQITGKLFEEKNRRDGEEGHQWSKRRFGGKEENKRREVAWVA</sequence>
<feature type="domain" description="Dipeptidylpeptidase IV N-terminal" evidence="18">
    <location>
        <begin position="92"/>
        <end position="459"/>
    </location>
</feature>
<evidence type="ECO:0000256" key="2">
    <source>
        <dbReference type="ARBA" id="ARBA00004613"/>
    </source>
</evidence>
<keyword evidence="6" id="KW-0964">Secreted</keyword>
<dbReference type="GO" id="GO:0004252">
    <property type="term" value="F:serine-type endopeptidase activity"/>
    <property type="evidence" value="ECO:0007669"/>
    <property type="project" value="InterPro"/>
</dbReference>
<proteinExistence type="inferred from homology"/>
<dbReference type="InterPro" id="IPR050278">
    <property type="entry name" value="Serine_Prot_S9B/DPPIV"/>
</dbReference>
<name>U4LNG4_PYROM</name>
<comment type="similarity">
    <text evidence="3">Belongs to the peptidase S9B family.</text>
</comment>
<evidence type="ECO:0000313" key="20">
    <source>
        <dbReference type="Proteomes" id="UP000018144"/>
    </source>
</evidence>
<dbReference type="InterPro" id="IPR002469">
    <property type="entry name" value="Peptidase_S9B_N"/>
</dbReference>
<dbReference type="Gene3D" id="3.40.50.1820">
    <property type="entry name" value="alpha/beta hydrolase"/>
    <property type="match status" value="1"/>
</dbReference>
<keyword evidence="10" id="KW-0720">Serine protease</keyword>
<feature type="compositionally biased region" description="Basic and acidic residues" evidence="15">
    <location>
        <begin position="749"/>
        <end position="759"/>
    </location>
</feature>
<dbReference type="GO" id="GO:0004177">
    <property type="term" value="F:aminopeptidase activity"/>
    <property type="evidence" value="ECO:0007669"/>
    <property type="project" value="UniProtKB-KW"/>
</dbReference>
<dbReference type="EMBL" id="HF936162">
    <property type="protein sequence ID" value="CCX33696.1"/>
    <property type="molecule type" value="Genomic_DNA"/>
</dbReference>
<dbReference type="InterPro" id="IPR002471">
    <property type="entry name" value="Pept_S9_AS"/>
</dbReference>
<evidence type="ECO:0000256" key="9">
    <source>
        <dbReference type="ARBA" id="ARBA00022801"/>
    </source>
</evidence>
<feature type="domain" description="Peptidase S9 prolyl oligopeptidase catalytic" evidence="17">
    <location>
        <begin position="552"/>
        <end position="740"/>
    </location>
</feature>
<dbReference type="OrthoDB" id="16520at2759"/>
<dbReference type="Gene3D" id="2.140.10.30">
    <property type="entry name" value="Dipeptidylpeptidase IV, N-terminal domain"/>
    <property type="match status" value="1"/>
</dbReference>
<protein>
    <recommendedName>
        <fullName evidence="4">dipeptidyl-peptidase IV</fullName>
        <ecNumber evidence="4">3.4.14.5</ecNumber>
    </recommendedName>
    <alternativeName>
        <fullName evidence="13">Dipeptidyl peptidase IV</fullName>
    </alternativeName>
</protein>
<keyword evidence="20" id="KW-1185">Reference proteome</keyword>
<feature type="signal peptide" evidence="16">
    <location>
        <begin position="1"/>
        <end position="18"/>
    </location>
</feature>
<keyword evidence="12" id="KW-0325">Glycoprotein</keyword>
<dbReference type="InterPro" id="IPR001375">
    <property type="entry name" value="Peptidase_S9_cat"/>
</dbReference>
<dbReference type="PROSITE" id="PS00708">
    <property type="entry name" value="PRO_ENDOPEP_SER"/>
    <property type="match status" value="1"/>
</dbReference>
<evidence type="ECO:0000256" key="13">
    <source>
        <dbReference type="ARBA" id="ARBA00030567"/>
    </source>
</evidence>
<dbReference type="GO" id="GO:0006508">
    <property type="term" value="P:proteolysis"/>
    <property type="evidence" value="ECO:0007669"/>
    <property type="project" value="UniProtKB-KW"/>
</dbReference>
<evidence type="ECO:0000256" key="14">
    <source>
        <dbReference type="ARBA" id="ARBA00037607"/>
    </source>
</evidence>
<evidence type="ECO:0000256" key="16">
    <source>
        <dbReference type="SAM" id="SignalP"/>
    </source>
</evidence>
<dbReference type="GO" id="GO:0005886">
    <property type="term" value="C:plasma membrane"/>
    <property type="evidence" value="ECO:0007669"/>
    <property type="project" value="TreeGrafter"/>
</dbReference>
<dbReference type="Proteomes" id="UP000018144">
    <property type="component" value="Unassembled WGS sequence"/>
</dbReference>
<evidence type="ECO:0000256" key="5">
    <source>
        <dbReference type="ARBA" id="ARBA00022438"/>
    </source>
</evidence>
<keyword evidence="11" id="KW-0843">Virulence</keyword>
<feature type="compositionally biased region" description="Basic and acidic residues" evidence="15">
    <location>
        <begin position="766"/>
        <end position="780"/>
    </location>
</feature>
<dbReference type="AlphaFoldDB" id="U4LNG4"/>
<organism evidence="19 20">
    <name type="scientific">Pyronema omphalodes (strain CBS 100304)</name>
    <name type="common">Pyronema confluens</name>
    <dbReference type="NCBI Taxonomy" id="1076935"/>
    <lineage>
        <taxon>Eukaryota</taxon>
        <taxon>Fungi</taxon>
        <taxon>Dikarya</taxon>
        <taxon>Ascomycota</taxon>
        <taxon>Pezizomycotina</taxon>
        <taxon>Pezizomycetes</taxon>
        <taxon>Pezizales</taxon>
        <taxon>Pyronemataceae</taxon>
        <taxon>Pyronema</taxon>
    </lineage>
</organism>
<comment type="subcellular location">
    <subcellularLocation>
        <location evidence="2">Secreted</location>
    </subcellularLocation>
</comment>
<evidence type="ECO:0000313" key="19">
    <source>
        <dbReference type="EMBL" id="CCX33696.1"/>
    </source>
</evidence>
<evidence type="ECO:0000256" key="1">
    <source>
        <dbReference type="ARBA" id="ARBA00001257"/>
    </source>
</evidence>
<comment type="function">
    <text evidence="14">Extracellular dipeptidyl-peptidase which removes N-terminal dipeptides sequentially from polypeptides having unsubstituted N-termini provided that the penultimate residue is proline. Contributes to pathogenicity.</text>
</comment>
<dbReference type="PANTHER" id="PTHR11731:SF162">
    <property type="entry name" value="DIPEPTIDYL PEPTIDASE 4-RELATED"/>
    <property type="match status" value="1"/>
</dbReference>
<comment type="catalytic activity">
    <reaction evidence="1">
        <text>Release of an N-terminal dipeptide, Xaa-Yaa-|-Zaa-, from a polypeptide, preferentially when Yaa is Pro, provided Zaa is neither Pro nor hydroxyproline.</text>
        <dbReference type="EC" id="3.4.14.5"/>
    </reaction>
</comment>
<dbReference type="GO" id="GO:0005576">
    <property type="term" value="C:extracellular region"/>
    <property type="evidence" value="ECO:0007669"/>
    <property type="project" value="UniProtKB-SubCell"/>
</dbReference>
<accession>U4LNG4</accession>
<keyword evidence="5" id="KW-0031">Aminopeptidase</keyword>
<dbReference type="GO" id="GO:0008239">
    <property type="term" value="F:dipeptidyl-peptidase activity"/>
    <property type="evidence" value="ECO:0007669"/>
    <property type="project" value="UniProtKB-EC"/>
</dbReference>
<reference evidence="19 20" key="1">
    <citation type="journal article" date="2013" name="PLoS Genet.">
        <title>The genome and development-dependent transcriptomes of Pyronema confluens: a window into fungal evolution.</title>
        <authorList>
            <person name="Traeger S."/>
            <person name="Altegoer F."/>
            <person name="Freitag M."/>
            <person name="Gabaldon T."/>
            <person name="Kempken F."/>
            <person name="Kumar A."/>
            <person name="Marcet-Houben M."/>
            <person name="Poggeler S."/>
            <person name="Stajich J.E."/>
            <person name="Nowrousian M."/>
        </authorList>
    </citation>
    <scope>NUCLEOTIDE SEQUENCE [LARGE SCALE GENOMIC DNA]</scope>
    <source>
        <strain evidence="20">CBS 100304</strain>
        <tissue evidence="19">Vegetative mycelium</tissue>
    </source>
</reference>
<dbReference type="SUPFAM" id="SSF82171">
    <property type="entry name" value="DPP6 N-terminal domain-like"/>
    <property type="match status" value="1"/>
</dbReference>
<evidence type="ECO:0000256" key="11">
    <source>
        <dbReference type="ARBA" id="ARBA00023026"/>
    </source>
</evidence>
<evidence type="ECO:0000256" key="10">
    <source>
        <dbReference type="ARBA" id="ARBA00022825"/>
    </source>
</evidence>
<evidence type="ECO:0000256" key="4">
    <source>
        <dbReference type="ARBA" id="ARBA00012062"/>
    </source>
</evidence>
<feature type="chain" id="PRO_5004651516" description="dipeptidyl-peptidase IV" evidence="16">
    <location>
        <begin position="19"/>
        <end position="780"/>
    </location>
</feature>